<protein>
    <submittedName>
        <fullName evidence="2">Uncharacterized protein</fullName>
    </submittedName>
</protein>
<evidence type="ECO:0000313" key="3">
    <source>
        <dbReference type="Proteomes" id="UP000324897"/>
    </source>
</evidence>
<feature type="compositionally biased region" description="Basic and acidic residues" evidence="1">
    <location>
        <begin position="105"/>
        <end position="127"/>
    </location>
</feature>
<feature type="region of interest" description="Disordered" evidence="1">
    <location>
        <begin position="84"/>
        <end position="174"/>
    </location>
</feature>
<accession>A0A5J9U7M5</accession>
<feature type="compositionally biased region" description="Basic and acidic residues" evidence="1">
    <location>
        <begin position="151"/>
        <end position="164"/>
    </location>
</feature>
<dbReference type="AlphaFoldDB" id="A0A5J9U7M5"/>
<gene>
    <name evidence="2" type="ORF">EJB05_35774</name>
</gene>
<dbReference type="EMBL" id="RWGY01000029">
    <property type="protein sequence ID" value="TVU19615.1"/>
    <property type="molecule type" value="Genomic_DNA"/>
</dbReference>
<dbReference type="Gramene" id="TVU19615">
    <property type="protein sequence ID" value="TVU19615"/>
    <property type="gene ID" value="EJB05_35774"/>
</dbReference>
<proteinExistence type="predicted"/>
<organism evidence="2 3">
    <name type="scientific">Eragrostis curvula</name>
    <name type="common">weeping love grass</name>
    <dbReference type="NCBI Taxonomy" id="38414"/>
    <lineage>
        <taxon>Eukaryota</taxon>
        <taxon>Viridiplantae</taxon>
        <taxon>Streptophyta</taxon>
        <taxon>Embryophyta</taxon>
        <taxon>Tracheophyta</taxon>
        <taxon>Spermatophyta</taxon>
        <taxon>Magnoliopsida</taxon>
        <taxon>Liliopsida</taxon>
        <taxon>Poales</taxon>
        <taxon>Poaceae</taxon>
        <taxon>PACMAD clade</taxon>
        <taxon>Chloridoideae</taxon>
        <taxon>Eragrostideae</taxon>
        <taxon>Eragrostidinae</taxon>
        <taxon>Eragrostis</taxon>
    </lineage>
</organism>
<keyword evidence="3" id="KW-1185">Reference proteome</keyword>
<reference evidence="2 3" key="1">
    <citation type="journal article" date="2019" name="Sci. Rep.">
        <title>A high-quality genome of Eragrostis curvula grass provides insights into Poaceae evolution and supports new strategies to enhance forage quality.</title>
        <authorList>
            <person name="Carballo J."/>
            <person name="Santos B.A.C.M."/>
            <person name="Zappacosta D."/>
            <person name="Garbus I."/>
            <person name="Selva J.P."/>
            <person name="Gallo C.A."/>
            <person name="Diaz A."/>
            <person name="Albertini E."/>
            <person name="Caccamo M."/>
            <person name="Echenique V."/>
        </authorList>
    </citation>
    <scope>NUCLEOTIDE SEQUENCE [LARGE SCALE GENOMIC DNA]</scope>
    <source>
        <strain evidence="3">cv. Victoria</strain>
        <tissue evidence="2">Leaf</tissue>
    </source>
</reference>
<evidence type="ECO:0000313" key="2">
    <source>
        <dbReference type="EMBL" id="TVU19615.1"/>
    </source>
</evidence>
<comment type="caution">
    <text evidence="2">The sequence shown here is derived from an EMBL/GenBank/DDBJ whole genome shotgun (WGS) entry which is preliminary data.</text>
</comment>
<name>A0A5J9U7M5_9POAL</name>
<dbReference type="Proteomes" id="UP000324897">
    <property type="component" value="Chromosome 7"/>
</dbReference>
<sequence length="174" mass="19347">MTQATDLWQQGHWGVNNLRRKAFPSYAVSLHTPHAIRSGEFESERSTSASPAMQVPAPTNCQKEYLVPSANLVKIMTHRMVQQSNRANSRYETNDCVSGASAPASEKHTLKTKSEKHRNERGGKADDSLDEGGQLSKEEGVYQSSPCVPRHLHEPEHRPGKSDSDNEVVQIDEI</sequence>
<evidence type="ECO:0000256" key="1">
    <source>
        <dbReference type="SAM" id="MobiDB-lite"/>
    </source>
</evidence>